<keyword evidence="2" id="KW-0436">Ligase</keyword>
<keyword evidence="3" id="KW-1185">Reference proteome</keyword>
<dbReference type="PANTHER" id="PTHR43679">
    <property type="entry name" value="OCTANOYLTRANSFERASE LIPM-RELATED"/>
    <property type="match status" value="1"/>
</dbReference>
<organism evidence="2 3">
    <name type="scientific">Thioalkalivibrio halophilus</name>
    <dbReference type="NCBI Taxonomy" id="252474"/>
    <lineage>
        <taxon>Bacteria</taxon>
        <taxon>Pseudomonadati</taxon>
        <taxon>Pseudomonadota</taxon>
        <taxon>Gammaproteobacteria</taxon>
        <taxon>Chromatiales</taxon>
        <taxon>Ectothiorhodospiraceae</taxon>
        <taxon>Thioalkalivibrio</taxon>
    </lineage>
</organism>
<dbReference type="Gene3D" id="3.30.390.50">
    <property type="entry name" value="CO dehydrogenase flavoprotein, C-terminal domain"/>
    <property type="match status" value="1"/>
</dbReference>
<dbReference type="PANTHER" id="PTHR43679:SF2">
    <property type="entry name" value="OCTANOYL-[GCVH]:PROTEIN N-OCTANOYLTRANSFERASE"/>
    <property type="match status" value="1"/>
</dbReference>
<feature type="domain" description="BPL/LPL catalytic" evidence="1">
    <location>
        <begin position="28"/>
        <end position="220"/>
    </location>
</feature>
<name>A0A1V3A0J3_9GAMM</name>
<dbReference type="Pfam" id="PF21948">
    <property type="entry name" value="LplA-B_cat"/>
    <property type="match status" value="1"/>
</dbReference>
<dbReference type="AlphaFoldDB" id="A0A1V3A0J3"/>
<evidence type="ECO:0000313" key="3">
    <source>
        <dbReference type="Proteomes" id="UP000189177"/>
    </source>
</evidence>
<dbReference type="SUPFAM" id="SSF55681">
    <property type="entry name" value="Class II aaRS and biotin synthetases"/>
    <property type="match status" value="1"/>
</dbReference>
<dbReference type="InterPro" id="IPR050664">
    <property type="entry name" value="Octanoyltrans_LipM/LipL"/>
</dbReference>
<dbReference type="Gene3D" id="3.30.930.10">
    <property type="entry name" value="Bira Bifunctional Protein, Domain 2"/>
    <property type="match status" value="1"/>
</dbReference>
<dbReference type="EMBL" id="MUZR01000008">
    <property type="protein sequence ID" value="OOC10851.1"/>
    <property type="molecule type" value="Genomic_DNA"/>
</dbReference>
<dbReference type="CDD" id="cd16443">
    <property type="entry name" value="LplA"/>
    <property type="match status" value="1"/>
</dbReference>
<dbReference type="RefSeq" id="WP_077243741.1">
    <property type="nucleotide sequence ID" value="NZ_MUZR01000008.1"/>
</dbReference>
<reference evidence="2 3" key="1">
    <citation type="submission" date="2017-02" db="EMBL/GenBank/DDBJ databases">
        <title>Genomic diversity within the haloalkaliphilic genus Thioalkalivibrio.</title>
        <authorList>
            <person name="Ahn A.-C."/>
            <person name="Meier-Kolthoff J."/>
            <person name="Overmars L."/>
            <person name="Richter M."/>
            <person name="Woyke T."/>
            <person name="Sorokin D.Y."/>
            <person name="Muyzer G."/>
        </authorList>
    </citation>
    <scope>NUCLEOTIDE SEQUENCE [LARGE SCALE GENOMIC DNA]</scope>
    <source>
        <strain evidence="2 3">HL17</strain>
    </source>
</reference>
<evidence type="ECO:0000259" key="1">
    <source>
        <dbReference type="PROSITE" id="PS51733"/>
    </source>
</evidence>
<dbReference type="InterPro" id="IPR004143">
    <property type="entry name" value="BPL_LPL_catalytic"/>
</dbReference>
<sequence length="359" mass="39306">MRLRVIDFGQQPALRSQAVYHGVAEAMGPDDDPVLTLVNPDDPYVCVGLHQEIALEVDEEYCEEQNLPIVRRHVGGGAVYLDRDQMFFHFIYPSAKAPRIVSQIYQKFIDPVIHTYQDLGVNATFRPVNDIHVDGRKIGGTGAASIGDATVMVGSFMFDFDTATMAQCLKVPSEKFRDKLRAGMEDYITTLTRELGEKPPRETVRDAFLKRVGEELDVDVELSEPTAEEAAAIDEQVQALADPEWTYRKGRKFVEMGVKIAAGTHLTEGAHKAAGGLIRAQLMEKDDEIADLLLSGDFTVFPEDGMDRVAEALQGIPLEEPVLQDAVATAMSGVGLDAPGIEPGDVAAAILAARHHEPH</sequence>
<dbReference type="Proteomes" id="UP000189177">
    <property type="component" value="Unassembled WGS sequence"/>
</dbReference>
<evidence type="ECO:0000313" key="2">
    <source>
        <dbReference type="EMBL" id="OOC10851.1"/>
    </source>
</evidence>
<dbReference type="GO" id="GO:0016874">
    <property type="term" value="F:ligase activity"/>
    <property type="evidence" value="ECO:0007669"/>
    <property type="project" value="UniProtKB-KW"/>
</dbReference>
<protein>
    <submittedName>
        <fullName evidence="2">Ligase</fullName>
    </submittedName>
</protein>
<dbReference type="PROSITE" id="PS51733">
    <property type="entry name" value="BPL_LPL_CATALYTIC"/>
    <property type="match status" value="1"/>
</dbReference>
<comment type="caution">
    <text evidence="2">The sequence shown here is derived from an EMBL/GenBank/DDBJ whole genome shotgun (WGS) entry which is preliminary data.</text>
</comment>
<dbReference type="STRING" id="252474.B1A74_03210"/>
<proteinExistence type="predicted"/>
<gene>
    <name evidence="2" type="ORF">B1A74_03210</name>
</gene>
<dbReference type="OrthoDB" id="9787898at2"/>
<dbReference type="InterPro" id="IPR045864">
    <property type="entry name" value="aa-tRNA-synth_II/BPL/LPL"/>
</dbReference>
<accession>A0A1V3A0J3</accession>